<dbReference type="Pfam" id="PF04239">
    <property type="entry name" value="DUF421"/>
    <property type="match status" value="1"/>
</dbReference>
<keyword evidence="5" id="KW-1185">Reference proteome</keyword>
<accession>A0ABS6EYW1</accession>
<keyword evidence="1" id="KW-0472">Membrane</keyword>
<feature type="domain" description="YetF-like N-terminal transmembrane" evidence="3">
    <location>
        <begin position="9"/>
        <end position="83"/>
    </location>
</feature>
<organism evidence="4 5">
    <name type="scientific">Clostridium simiarum</name>
    <dbReference type="NCBI Taxonomy" id="2841506"/>
    <lineage>
        <taxon>Bacteria</taxon>
        <taxon>Bacillati</taxon>
        <taxon>Bacillota</taxon>
        <taxon>Clostridia</taxon>
        <taxon>Eubacteriales</taxon>
        <taxon>Clostridiaceae</taxon>
        <taxon>Clostridium</taxon>
    </lineage>
</organism>
<evidence type="ECO:0000259" key="2">
    <source>
        <dbReference type="Pfam" id="PF04239"/>
    </source>
</evidence>
<gene>
    <name evidence="4" type="ORF">KQI89_05345</name>
</gene>
<feature type="transmembrane region" description="Helical" evidence="1">
    <location>
        <begin position="63"/>
        <end position="83"/>
    </location>
</feature>
<dbReference type="EMBL" id="JAHLQL010000001">
    <property type="protein sequence ID" value="MBU5591183.1"/>
    <property type="molecule type" value="Genomic_DNA"/>
</dbReference>
<keyword evidence="1" id="KW-1133">Transmembrane helix</keyword>
<dbReference type="InterPro" id="IPR048454">
    <property type="entry name" value="YetF_N"/>
</dbReference>
<feature type="transmembrane region" description="Helical" evidence="1">
    <location>
        <begin position="39"/>
        <end position="57"/>
    </location>
</feature>
<name>A0ABS6EYW1_9CLOT</name>
<keyword evidence="1" id="KW-0812">Transmembrane</keyword>
<sequence>MHLGDTNILQLLLRTTLAFLSLLILTRFLGKQQMSQMTFFNYITGITIGSVSANIISMSNEPFIDEFIGLIWWCALAVLSEYINLKFLKVRNVINGQPTMVIRKGKLLKEAITSTKLDMGDLSMMLRAQNIFSITEVDYAILETNGSLSVLKKEDHLGVTKSDMQIPTSQNQLMPTDIIVDGKIVEHNLKERNLSYQWLEDQLKSFNVKNIEDVFYAELESDGTLYIDKGYE</sequence>
<evidence type="ECO:0000259" key="3">
    <source>
        <dbReference type="Pfam" id="PF20730"/>
    </source>
</evidence>
<dbReference type="Pfam" id="PF20730">
    <property type="entry name" value="YetF_N"/>
    <property type="match status" value="1"/>
</dbReference>
<protein>
    <submittedName>
        <fullName evidence="4">DUF421 domain-containing protein</fullName>
    </submittedName>
</protein>
<evidence type="ECO:0000313" key="4">
    <source>
        <dbReference type="EMBL" id="MBU5591183.1"/>
    </source>
</evidence>
<dbReference type="PANTHER" id="PTHR34582">
    <property type="entry name" value="UPF0702 TRANSMEMBRANE PROTEIN YCAP"/>
    <property type="match status" value="1"/>
</dbReference>
<proteinExistence type="predicted"/>
<reference evidence="4 5" key="1">
    <citation type="submission" date="2021-06" db="EMBL/GenBank/DDBJ databases">
        <authorList>
            <person name="Sun Q."/>
            <person name="Li D."/>
        </authorList>
    </citation>
    <scope>NUCLEOTIDE SEQUENCE [LARGE SCALE GENOMIC DNA]</scope>
    <source>
        <strain evidence="4 5">MSJ-4</strain>
    </source>
</reference>
<feature type="domain" description="YetF C-terminal" evidence="2">
    <location>
        <begin position="86"/>
        <end position="219"/>
    </location>
</feature>
<dbReference type="RefSeq" id="WP_216456200.1">
    <property type="nucleotide sequence ID" value="NZ_JAHLQL010000001.1"/>
</dbReference>
<evidence type="ECO:0000256" key="1">
    <source>
        <dbReference type="SAM" id="Phobius"/>
    </source>
</evidence>
<dbReference type="Proteomes" id="UP000736583">
    <property type="component" value="Unassembled WGS sequence"/>
</dbReference>
<dbReference type="PANTHER" id="PTHR34582:SF7">
    <property type="entry name" value="UPF0702 TRANSMEMBRANE PROTEIN YDFS"/>
    <property type="match status" value="1"/>
</dbReference>
<evidence type="ECO:0000313" key="5">
    <source>
        <dbReference type="Proteomes" id="UP000736583"/>
    </source>
</evidence>
<dbReference type="InterPro" id="IPR007353">
    <property type="entry name" value="DUF421"/>
</dbReference>
<comment type="caution">
    <text evidence="4">The sequence shown here is derived from an EMBL/GenBank/DDBJ whole genome shotgun (WGS) entry which is preliminary data.</text>
</comment>
<feature type="transmembrane region" description="Helical" evidence="1">
    <location>
        <begin position="12"/>
        <end position="30"/>
    </location>
</feature>